<dbReference type="InterPro" id="IPR045882">
    <property type="entry name" value="GPT1/2"/>
</dbReference>
<dbReference type="GO" id="GO:0008017">
    <property type="term" value="F:microtubule binding"/>
    <property type="evidence" value="ECO:0007669"/>
    <property type="project" value="InterPro"/>
</dbReference>
<dbReference type="AlphaFoldDB" id="S8EJM3"/>
<feature type="compositionally biased region" description="Polar residues" evidence="1">
    <location>
        <begin position="1"/>
        <end position="22"/>
    </location>
</feature>
<dbReference type="PANTHER" id="PTHR33737:SF19">
    <property type="entry name" value="BNAA10G12980D PROTEIN"/>
    <property type="match status" value="1"/>
</dbReference>
<feature type="non-terminal residue" evidence="2">
    <location>
        <position position="1"/>
    </location>
</feature>
<dbReference type="PANTHER" id="PTHR33737">
    <property type="entry name" value="OS05G0121800 PROTEIN"/>
    <property type="match status" value="1"/>
</dbReference>
<dbReference type="OrthoDB" id="1931260at2759"/>
<gene>
    <name evidence="2" type="ORF">M569_01950</name>
</gene>
<evidence type="ECO:0000313" key="2">
    <source>
        <dbReference type="EMBL" id="EPS72807.1"/>
    </source>
</evidence>
<name>S8EJM3_9LAMI</name>
<keyword evidence="3" id="KW-1185">Reference proteome</keyword>
<accession>S8EJM3</accession>
<evidence type="ECO:0000313" key="3">
    <source>
        <dbReference type="Proteomes" id="UP000015453"/>
    </source>
</evidence>
<reference evidence="2 3" key="1">
    <citation type="journal article" date="2013" name="BMC Genomics">
        <title>The miniature genome of a carnivorous plant Genlisea aurea contains a low number of genes and short non-coding sequences.</title>
        <authorList>
            <person name="Leushkin E.V."/>
            <person name="Sutormin R.A."/>
            <person name="Nabieva E.R."/>
            <person name="Penin A.A."/>
            <person name="Kondrashov A.S."/>
            <person name="Logacheva M.D."/>
        </authorList>
    </citation>
    <scope>NUCLEOTIDE SEQUENCE [LARGE SCALE GENOMIC DNA]</scope>
</reference>
<feature type="region of interest" description="Disordered" evidence="1">
    <location>
        <begin position="1"/>
        <end position="29"/>
    </location>
</feature>
<protein>
    <submittedName>
        <fullName evidence="2">Uncharacterized protein</fullName>
    </submittedName>
</protein>
<proteinExistence type="predicted"/>
<feature type="non-terminal residue" evidence="2">
    <location>
        <position position="66"/>
    </location>
</feature>
<comment type="caution">
    <text evidence="2">The sequence shown here is derived from an EMBL/GenBank/DDBJ whole genome shotgun (WGS) entry which is preliminary data.</text>
</comment>
<sequence>SCSKENVNVNKSENSKLSLESQQMKRKKKGRECNFRKSLAWDRAFFTEEGVLDPMELSIMTGASPK</sequence>
<evidence type="ECO:0000256" key="1">
    <source>
        <dbReference type="SAM" id="MobiDB-lite"/>
    </source>
</evidence>
<dbReference type="EMBL" id="AUSU01000681">
    <property type="protein sequence ID" value="EPS72807.1"/>
    <property type="molecule type" value="Genomic_DNA"/>
</dbReference>
<dbReference type="Proteomes" id="UP000015453">
    <property type="component" value="Unassembled WGS sequence"/>
</dbReference>
<organism evidence="2 3">
    <name type="scientific">Genlisea aurea</name>
    <dbReference type="NCBI Taxonomy" id="192259"/>
    <lineage>
        <taxon>Eukaryota</taxon>
        <taxon>Viridiplantae</taxon>
        <taxon>Streptophyta</taxon>
        <taxon>Embryophyta</taxon>
        <taxon>Tracheophyta</taxon>
        <taxon>Spermatophyta</taxon>
        <taxon>Magnoliopsida</taxon>
        <taxon>eudicotyledons</taxon>
        <taxon>Gunneridae</taxon>
        <taxon>Pentapetalae</taxon>
        <taxon>asterids</taxon>
        <taxon>lamiids</taxon>
        <taxon>Lamiales</taxon>
        <taxon>Lentibulariaceae</taxon>
        <taxon>Genlisea</taxon>
    </lineage>
</organism>